<accession>A0AAW2ITD3</accession>
<evidence type="ECO:0000313" key="3">
    <source>
        <dbReference type="EMBL" id="KAL0284905.1"/>
    </source>
</evidence>
<dbReference type="AlphaFoldDB" id="A0AAW2ITD3"/>
<dbReference type="InterPro" id="IPR050951">
    <property type="entry name" value="Retrovirus_Pol_polyprotein"/>
</dbReference>
<comment type="caution">
    <text evidence="3">The sequence shown here is derived from an EMBL/GenBank/DDBJ whole genome shotgun (WGS) entry which is preliminary data.</text>
</comment>
<dbReference type="PANTHER" id="PTHR37984:SF5">
    <property type="entry name" value="PROTEIN NYNRIN-LIKE"/>
    <property type="match status" value="1"/>
</dbReference>
<dbReference type="SUPFAM" id="SSF56672">
    <property type="entry name" value="DNA/RNA polymerases"/>
    <property type="match status" value="1"/>
</dbReference>
<evidence type="ECO:0000256" key="1">
    <source>
        <dbReference type="SAM" id="Coils"/>
    </source>
</evidence>
<gene>
    <name evidence="3" type="ORF">Sangu_2802500</name>
</gene>
<proteinExistence type="predicted"/>
<evidence type="ECO:0000259" key="2">
    <source>
        <dbReference type="Pfam" id="PF17921"/>
    </source>
</evidence>
<dbReference type="Gene3D" id="1.10.340.70">
    <property type="match status" value="1"/>
</dbReference>
<sequence length="331" mass="37871">MPMNEEEVKAYEEDIGQVERQIEEVEEDVFVSLNDMCGSIRSGTLRVKGQINGWLARLSIKTSMGNTRFQFSYPVRALKLAGCDFVLGCDWLEVNNLVKLDFHQLTVIVTHKGKKIILKALANKDDPRTMVTDSLSELFGRKTYNMMKFEDTFQEPQSLLPERTIEQKIELMPGYYRKFIKGYGLISKPLTTLLKKDGFLWNKEAKDAFNHLKESIGQAKVLDAQSHPDKYDSGVLQEGNKIYVGSHGGIREKIIKTMHDSALGGHSGINGTLQRLRILFYWSAIKEVHTWVKECETFQRAQNENNVYPGLLQPLPIPEQAWSYISMDFIE</sequence>
<dbReference type="Pfam" id="PF17921">
    <property type="entry name" value="Integrase_H2C2"/>
    <property type="match status" value="1"/>
</dbReference>
<name>A0AAW2ITD3_9LAMI</name>
<dbReference type="Gene3D" id="3.30.70.270">
    <property type="match status" value="1"/>
</dbReference>
<dbReference type="EMBL" id="JACGWK010001625">
    <property type="protein sequence ID" value="KAL0284905.1"/>
    <property type="molecule type" value="Genomic_DNA"/>
</dbReference>
<dbReference type="PANTHER" id="PTHR37984">
    <property type="entry name" value="PROTEIN CBG26694"/>
    <property type="match status" value="1"/>
</dbReference>
<keyword evidence="1" id="KW-0175">Coiled coil</keyword>
<dbReference type="InterPro" id="IPR043502">
    <property type="entry name" value="DNA/RNA_pol_sf"/>
</dbReference>
<reference evidence="3" key="2">
    <citation type="journal article" date="2024" name="Plant">
        <title>Genomic evolution and insights into agronomic trait innovations of Sesamum species.</title>
        <authorList>
            <person name="Miao H."/>
            <person name="Wang L."/>
            <person name="Qu L."/>
            <person name="Liu H."/>
            <person name="Sun Y."/>
            <person name="Le M."/>
            <person name="Wang Q."/>
            <person name="Wei S."/>
            <person name="Zheng Y."/>
            <person name="Lin W."/>
            <person name="Duan Y."/>
            <person name="Cao H."/>
            <person name="Xiong S."/>
            <person name="Wang X."/>
            <person name="Wei L."/>
            <person name="Li C."/>
            <person name="Ma Q."/>
            <person name="Ju M."/>
            <person name="Zhao R."/>
            <person name="Li G."/>
            <person name="Mu C."/>
            <person name="Tian Q."/>
            <person name="Mei H."/>
            <person name="Zhang T."/>
            <person name="Gao T."/>
            <person name="Zhang H."/>
        </authorList>
    </citation>
    <scope>NUCLEOTIDE SEQUENCE</scope>
    <source>
        <strain evidence="3">G01</strain>
    </source>
</reference>
<dbReference type="InterPro" id="IPR043128">
    <property type="entry name" value="Rev_trsase/Diguanyl_cyclase"/>
</dbReference>
<organism evidence="3">
    <name type="scientific">Sesamum angustifolium</name>
    <dbReference type="NCBI Taxonomy" id="2727405"/>
    <lineage>
        <taxon>Eukaryota</taxon>
        <taxon>Viridiplantae</taxon>
        <taxon>Streptophyta</taxon>
        <taxon>Embryophyta</taxon>
        <taxon>Tracheophyta</taxon>
        <taxon>Spermatophyta</taxon>
        <taxon>Magnoliopsida</taxon>
        <taxon>eudicotyledons</taxon>
        <taxon>Gunneridae</taxon>
        <taxon>Pentapetalae</taxon>
        <taxon>asterids</taxon>
        <taxon>lamiids</taxon>
        <taxon>Lamiales</taxon>
        <taxon>Pedaliaceae</taxon>
        <taxon>Sesamum</taxon>
    </lineage>
</organism>
<dbReference type="InterPro" id="IPR041588">
    <property type="entry name" value="Integrase_H2C2"/>
</dbReference>
<feature type="coiled-coil region" evidence="1">
    <location>
        <begin position="1"/>
        <end position="28"/>
    </location>
</feature>
<reference evidence="3" key="1">
    <citation type="submission" date="2020-06" db="EMBL/GenBank/DDBJ databases">
        <authorList>
            <person name="Li T."/>
            <person name="Hu X."/>
            <person name="Zhang T."/>
            <person name="Song X."/>
            <person name="Zhang H."/>
            <person name="Dai N."/>
            <person name="Sheng W."/>
            <person name="Hou X."/>
            <person name="Wei L."/>
        </authorList>
    </citation>
    <scope>NUCLEOTIDE SEQUENCE</scope>
    <source>
        <strain evidence="3">G01</strain>
        <tissue evidence="3">Leaf</tissue>
    </source>
</reference>
<feature type="domain" description="Integrase zinc-binding" evidence="2">
    <location>
        <begin position="250"/>
        <end position="303"/>
    </location>
</feature>
<protein>
    <submittedName>
        <fullName evidence="3">Mitochondrial protein</fullName>
    </submittedName>
</protein>